<dbReference type="InterPro" id="IPR009057">
    <property type="entry name" value="Homeodomain-like_sf"/>
</dbReference>
<protein>
    <recommendedName>
        <fullName evidence="1">Tc1-like transposase DDE domain-containing protein</fullName>
    </recommendedName>
</protein>
<dbReference type="InterPro" id="IPR036397">
    <property type="entry name" value="RNaseH_sf"/>
</dbReference>
<sequence>MYLSGKGYRIDQLADIFAVDRDTVSGWLTAWEQEGLMGLHDNARPGRPRRVTEEELVALENDLEQAPHHARLLPSRFHERTGLTVTFSTIKRWLKARDWVWKRCRRTLKDKQDPTAFQEGQRVLKALQTQEAAGEIDLFYLDESGFSADACVPYAWQPRGKTLALPANTMGRMNVVGLVSRLGASYFHAVETTLTSTVIAEAMAGFIRSRPTGKLTVVIMDNAPPHRKAERQSQADWLLGHVWVWFLPPYSPELNLIEILWKKIKYEWLPWAAYANFQSLCSALQEIFENYGAGSKYQVNFVPD</sequence>
<feature type="domain" description="Tc1-like transposase DDE" evidence="1">
    <location>
        <begin position="138"/>
        <end position="280"/>
    </location>
</feature>
<name>A0AA91I5D2_9GAMM</name>
<evidence type="ECO:0000259" key="1">
    <source>
        <dbReference type="Pfam" id="PF13358"/>
    </source>
</evidence>
<dbReference type="Gene3D" id="3.30.420.10">
    <property type="entry name" value="Ribonuclease H-like superfamily/Ribonuclease H"/>
    <property type="match status" value="1"/>
</dbReference>
<gene>
    <name evidence="2" type="ORF">A1356_11865</name>
</gene>
<accession>A0AA91I5D2</accession>
<evidence type="ECO:0000313" key="3">
    <source>
        <dbReference type="Proteomes" id="UP000077734"/>
    </source>
</evidence>
<proteinExistence type="predicted"/>
<dbReference type="GO" id="GO:0003676">
    <property type="term" value="F:nucleic acid binding"/>
    <property type="evidence" value="ECO:0007669"/>
    <property type="project" value="InterPro"/>
</dbReference>
<dbReference type="AlphaFoldDB" id="A0AA91I5D2"/>
<comment type="caution">
    <text evidence="2">The sequence shown here is derived from an EMBL/GenBank/DDBJ whole genome shotgun (WGS) entry which is preliminary data.</text>
</comment>
<dbReference type="InterPro" id="IPR047655">
    <property type="entry name" value="Transpos_IS630-like"/>
</dbReference>
<evidence type="ECO:0000313" key="2">
    <source>
        <dbReference type="EMBL" id="OAI26188.1"/>
    </source>
</evidence>
<reference evidence="2 3" key="1">
    <citation type="submission" date="2016-03" db="EMBL/GenBank/DDBJ databases">
        <authorList>
            <person name="Heylen K."/>
            <person name="De Vos P."/>
            <person name="Vekeman B."/>
        </authorList>
    </citation>
    <scope>NUCLEOTIDE SEQUENCE [LARGE SCALE GENOMIC DNA]</scope>
    <source>
        <strain evidence="2 3">R-49807</strain>
    </source>
</reference>
<dbReference type="SUPFAM" id="SSF46689">
    <property type="entry name" value="Homeodomain-like"/>
    <property type="match status" value="1"/>
</dbReference>
<dbReference type="NCBIfam" id="NF033545">
    <property type="entry name" value="transpos_IS630"/>
    <property type="match status" value="1"/>
</dbReference>
<dbReference type="EMBL" id="LUUL01000074">
    <property type="protein sequence ID" value="OAI26188.1"/>
    <property type="molecule type" value="Genomic_DNA"/>
</dbReference>
<dbReference type="Pfam" id="PF13358">
    <property type="entry name" value="DDE_3"/>
    <property type="match status" value="1"/>
</dbReference>
<dbReference type="Proteomes" id="UP000077734">
    <property type="component" value="Unassembled WGS sequence"/>
</dbReference>
<dbReference type="InterPro" id="IPR038717">
    <property type="entry name" value="Tc1-like_DDE_dom"/>
</dbReference>
<organism evidence="2 3">
    <name type="scientific">Methylomonas koyamae</name>
    <dbReference type="NCBI Taxonomy" id="702114"/>
    <lineage>
        <taxon>Bacteria</taxon>
        <taxon>Pseudomonadati</taxon>
        <taxon>Pseudomonadota</taxon>
        <taxon>Gammaproteobacteria</taxon>
        <taxon>Methylococcales</taxon>
        <taxon>Methylococcaceae</taxon>
        <taxon>Methylomonas</taxon>
    </lineage>
</organism>
<dbReference type="Pfam" id="PF13565">
    <property type="entry name" value="HTH_32"/>
    <property type="match status" value="1"/>
</dbReference>
<keyword evidence="3" id="KW-1185">Reference proteome</keyword>